<dbReference type="PANTHER" id="PTHR22603:SF66">
    <property type="entry name" value="ETHANOLAMINE KINASE"/>
    <property type="match status" value="1"/>
</dbReference>
<protein>
    <recommendedName>
        <fullName evidence="3">ethanolamine kinase</fullName>
        <ecNumber evidence="3">2.7.1.82</ecNumber>
    </recommendedName>
</protein>
<evidence type="ECO:0000256" key="3">
    <source>
        <dbReference type="ARBA" id="ARBA00038874"/>
    </source>
</evidence>
<name>A0A4D9CUX9_9STRA</name>
<reference evidence="5 6" key="1">
    <citation type="submission" date="2019-01" db="EMBL/GenBank/DDBJ databases">
        <title>Nuclear Genome Assembly of the Microalgal Biofuel strain Nannochloropsis salina CCMP1776.</title>
        <authorList>
            <person name="Hovde B."/>
        </authorList>
    </citation>
    <scope>NUCLEOTIDE SEQUENCE [LARGE SCALE GENOMIC DNA]</scope>
    <source>
        <strain evidence="5 6">CCMP1776</strain>
    </source>
</reference>
<organism evidence="5 6">
    <name type="scientific">Nannochloropsis salina CCMP1776</name>
    <dbReference type="NCBI Taxonomy" id="1027361"/>
    <lineage>
        <taxon>Eukaryota</taxon>
        <taxon>Sar</taxon>
        <taxon>Stramenopiles</taxon>
        <taxon>Ochrophyta</taxon>
        <taxon>Eustigmatophyceae</taxon>
        <taxon>Eustigmatales</taxon>
        <taxon>Monodopsidaceae</taxon>
        <taxon>Microchloropsis</taxon>
        <taxon>Microchloropsis salina</taxon>
    </lineage>
</organism>
<gene>
    <name evidence="5" type="ORF">NSK_008169</name>
</gene>
<dbReference type="AlphaFoldDB" id="A0A4D9CUX9"/>
<comment type="similarity">
    <text evidence="2">Belongs to the choline/ethanolamine kinase family.</text>
</comment>
<dbReference type="PANTHER" id="PTHR22603">
    <property type="entry name" value="CHOLINE/ETHANOALAMINE KINASE"/>
    <property type="match status" value="1"/>
</dbReference>
<dbReference type="OrthoDB" id="10267235at2759"/>
<comment type="pathway">
    <text evidence="1">Phospholipid metabolism; phosphatidylethanolamine biosynthesis; phosphatidylethanolamine from ethanolamine: step 1/3.</text>
</comment>
<feature type="region of interest" description="Disordered" evidence="4">
    <location>
        <begin position="232"/>
        <end position="256"/>
    </location>
</feature>
<dbReference type="Pfam" id="PF01633">
    <property type="entry name" value="Choline_kinase"/>
    <property type="match status" value="1"/>
</dbReference>
<dbReference type="CDD" id="cd05157">
    <property type="entry name" value="ETNK_euk"/>
    <property type="match status" value="1"/>
</dbReference>
<dbReference type="GO" id="GO:0004305">
    <property type="term" value="F:ethanolamine kinase activity"/>
    <property type="evidence" value="ECO:0007669"/>
    <property type="project" value="UniProtKB-EC"/>
</dbReference>
<evidence type="ECO:0000256" key="4">
    <source>
        <dbReference type="SAM" id="MobiDB-lite"/>
    </source>
</evidence>
<dbReference type="InterPro" id="IPR011009">
    <property type="entry name" value="Kinase-like_dom_sf"/>
</dbReference>
<evidence type="ECO:0000256" key="2">
    <source>
        <dbReference type="ARBA" id="ARBA00038211"/>
    </source>
</evidence>
<dbReference type="EMBL" id="SDOX01000166">
    <property type="protein sequence ID" value="TFJ80428.1"/>
    <property type="molecule type" value="Genomic_DNA"/>
</dbReference>
<keyword evidence="6" id="KW-1185">Reference proteome</keyword>
<proteinExistence type="inferred from homology"/>
<dbReference type="Gene3D" id="3.90.1200.10">
    <property type="match status" value="1"/>
</dbReference>
<dbReference type="EC" id="2.7.1.82" evidence="3"/>
<dbReference type="Gene3D" id="3.30.200.20">
    <property type="entry name" value="Phosphorylase Kinase, domain 1"/>
    <property type="match status" value="1"/>
</dbReference>
<dbReference type="GO" id="GO:0005737">
    <property type="term" value="C:cytoplasm"/>
    <property type="evidence" value="ECO:0007669"/>
    <property type="project" value="TreeGrafter"/>
</dbReference>
<comment type="caution">
    <text evidence="5">The sequence shown here is derived from an EMBL/GenBank/DDBJ whole genome shotgun (WGS) entry which is preliminary data.</text>
</comment>
<evidence type="ECO:0000313" key="6">
    <source>
        <dbReference type="Proteomes" id="UP000355283"/>
    </source>
</evidence>
<evidence type="ECO:0000256" key="1">
    <source>
        <dbReference type="ARBA" id="ARBA00037883"/>
    </source>
</evidence>
<feature type="compositionally biased region" description="Low complexity" evidence="4">
    <location>
        <begin position="401"/>
        <end position="411"/>
    </location>
</feature>
<accession>A0A4D9CUX9</accession>
<dbReference type="Proteomes" id="UP000355283">
    <property type="component" value="Unassembled WGS sequence"/>
</dbReference>
<evidence type="ECO:0000313" key="5">
    <source>
        <dbReference type="EMBL" id="TFJ80428.1"/>
    </source>
</evidence>
<feature type="compositionally biased region" description="Acidic residues" evidence="4">
    <location>
        <begin position="232"/>
        <end position="245"/>
    </location>
</feature>
<feature type="region of interest" description="Disordered" evidence="4">
    <location>
        <begin position="369"/>
        <end position="413"/>
    </location>
</feature>
<dbReference type="GO" id="GO:0006646">
    <property type="term" value="P:phosphatidylethanolamine biosynthetic process"/>
    <property type="evidence" value="ECO:0007669"/>
    <property type="project" value="TreeGrafter"/>
</dbReference>
<dbReference type="SUPFAM" id="SSF56112">
    <property type="entry name" value="Protein kinase-like (PK-like)"/>
    <property type="match status" value="1"/>
</dbReference>
<sequence>MACGLVNAYLLEWAHRQAHFPRGKRHAFAQYLQDRGFLVSEALHRRHHQTFDVGFPVLSGLSEPVINFVRAKLLNQGLRDVAREIVPGWAALISVQPPSSASSNADITITVISGGITNLLYRLALPSTCTLASPHTPRDVIVRIYGRNTEVIIDREKENRLFAALSAVRYAPRYWGRFTNGRVEGWLDARPLNPEELAMTGQRKGNGGTPVNFMGMIAREMARLHALQIEVDDEGEQAKEEEEEEEGKRKRNGGGGRKAVVWEKMEEWARLAKSISFEGPDGQKGGTEKQMQLEAIGLNNLEKEMEWLKDKLVGEEGEGGLEIGRERSGQEAARYFLAELVFSHQDVLCGNILYNPMWRRREVEGVWEGTKGGSEGQDGDARSGTGKSAQQVSALEDGGESETTGGTIVGEATTGPAEEGRVQFIDFEYGGWNHRGFDLGNHFCEYAGYNPDYEASYPSRAQQEWFFKAYLDACRWQVGSKEMEEKEKNAFLEGLYIWVNRYACAAHLFWGYWAIIQAKYSPIDFDFLSYASQRLTGYAAFKQRFF</sequence>